<dbReference type="PATRIC" id="fig|265726.11.peg.3819"/>
<dbReference type="OrthoDB" id="7068235at2"/>
<feature type="signal peptide" evidence="1">
    <location>
        <begin position="1"/>
        <end position="21"/>
    </location>
</feature>
<evidence type="ECO:0000313" key="3">
    <source>
        <dbReference type="Proteomes" id="UP000033633"/>
    </source>
</evidence>
<organism evidence="2 3">
    <name type="scientific">Photobacterium halotolerans</name>
    <dbReference type="NCBI Taxonomy" id="265726"/>
    <lineage>
        <taxon>Bacteria</taxon>
        <taxon>Pseudomonadati</taxon>
        <taxon>Pseudomonadota</taxon>
        <taxon>Gammaproteobacteria</taxon>
        <taxon>Vibrionales</taxon>
        <taxon>Vibrionaceae</taxon>
        <taxon>Photobacterium</taxon>
    </lineage>
</organism>
<feature type="chain" id="PRO_5002496401" evidence="1">
    <location>
        <begin position="22"/>
        <end position="117"/>
    </location>
</feature>
<dbReference type="Proteomes" id="UP000033633">
    <property type="component" value="Unassembled WGS sequence"/>
</dbReference>
<evidence type="ECO:0000256" key="1">
    <source>
        <dbReference type="SAM" id="SignalP"/>
    </source>
</evidence>
<keyword evidence="3" id="KW-1185">Reference proteome</keyword>
<name>A0A0F5VDR7_9GAMM</name>
<gene>
    <name evidence="2" type="ORF">KY46_08430</name>
</gene>
<dbReference type="RefSeq" id="WP_046220199.1">
    <property type="nucleotide sequence ID" value="NZ_JWYV01000005.1"/>
</dbReference>
<dbReference type="STRING" id="265726.KY46_08430"/>
<dbReference type="EMBL" id="JWYV01000005">
    <property type="protein sequence ID" value="KKD00269.1"/>
    <property type="molecule type" value="Genomic_DNA"/>
</dbReference>
<protein>
    <submittedName>
        <fullName evidence="2">Uncharacterized protein</fullName>
    </submittedName>
</protein>
<comment type="caution">
    <text evidence="2">The sequence shown here is derived from an EMBL/GenBank/DDBJ whole genome shotgun (WGS) entry which is preliminary data.</text>
</comment>
<sequence length="117" mass="13861">MKTLWIGILCLSLIAPATSFAHGGRDHGGRDHGYDHGYKKYYKHKHKHRHHHHRKPARHYHHHEVVVIKERPRREYHRTNLPELVTFAVVSGITYAIIDNAFYKKSGDNYVYTPYRP</sequence>
<keyword evidence="1" id="KW-0732">Signal</keyword>
<proteinExistence type="predicted"/>
<evidence type="ECO:0000313" key="2">
    <source>
        <dbReference type="EMBL" id="KKD00269.1"/>
    </source>
</evidence>
<accession>A0A0F5VDR7</accession>
<reference evidence="2 3" key="1">
    <citation type="submission" date="2014-12" db="EMBL/GenBank/DDBJ databases">
        <title>Mercury Reductase activity and rhizosphere competence traits in the genome of root associated Photobacterium halotolerans MELD1.</title>
        <authorList>
            <person name="Mathew D.C."/>
            <person name="Huang C.-C."/>
        </authorList>
    </citation>
    <scope>NUCLEOTIDE SEQUENCE [LARGE SCALE GENOMIC DNA]</scope>
    <source>
        <strain evidence="2 3">MELD1</strain>
    </source>
</reference>
<dbReference type="AlphaFoldDB" id="A0A0F5VDR7"/>